<accession>A0A1I1TF94</accession>
<dbReference type="AlphaFoldDB" id="A0A1I1TF94"/>
<protein>
    <submittedName>
        <fullName evidence="4">HlyD family secretion protein</fullName>
    </submittedName>
</protein>
<dbReference type="Gene3D" id="2.40.420.20">
    <property type="match status" value="1"/>
</dbReference>
<evidence type="ECO:0000313" key="4">
    <source>
        <dbReference type="EMBL" id="SFD57265.1"/>
    </source>
</evidence>
<dbReference type="GO" id="GO:0030313">
    <property type="term" value="C:cell envelope"/>
    <property type="evidence" value="ECO:0007669"/>
    <property type="project" value="UniProtKB-SubCell"/>
</dbReference>
<dbReference type="OrthoDB" id="6397038at2"/>
<evidence type="ECO:0000313" key="5">
    <source>
        <dbReference type="Proteomes" id="UP000198862"/>
    </source>
</evidence>
<keyword evidence="3" id="KW-0812">Transmembrane</keyword>
<evidence type="ECO:0000256" key="3">
    <source>
        <dbReference type="SAM" id="Phobius"/>
    </source>
</evidence>
<dbReference type="InterPro" id="IPR050465">
    <property type="entry name" value="UPF0194_transport"/>
</dbReference>
<organism evidence="4 5">
    <name type="scientific">Pseudoalteromonas denitrificans DSM 6059</name>
    <dbReference type="NCBI Taxonomy" id="1123010"/>
    <lineage>
        <taxon>Bacteria</taxon>
        <taxon>Pseudomonadati</taxon>
        <taxon>Pseudomonadota</taxon>
        <taxon>Gammaproteobacteria</taxon>
        <taxon>Alteromonadales</taxon>
        <taxon>Pseudoalteromonadaceae</taxon>
        <taxon>Pseudoalteromonas</taxon>
    </lineage>
</organism>
<comment type="subcellular location">
    <subcellularLocation>
        <location evidence="1">Cell envelope</location>
    </subcellularLocation>
</comment>
<name>A0A1I1TF94_9GAMM</name>
<proteinExistence type="predicted"/>
<keyword evidence="3" id="KW-1133">Transmembrane helix</keyword>
<dbReference type="PANTHER" id="PTHR32347">
    <property type="entry name" value="EFFLUX SYSTEM COMPONENT YKNX-RELATED"/>
    <property type="match status" value="1"/>
</dbReference>
<dbReference type="RefSeq" id="WP_091990950.1">
    <property type="nucleotide sequence ID" value="NZ_FOLO01000069.1"/>
</dbReference>
<dbReference type="EMBL" id="FOLO01000069">
    <property type="protein sequence ID" value="SFD57265.1"/>
    <property type="molecule type" value="Genomic_DNA"/>
</dbReference>
<reference evidence="4 5" key="1">
    <citation type="submission" date="2016-10" db="EMBL/GenBank/DDBJ databases">
        <authorList>
            <person name="de Groot N.N."/>
        </authorList>
    </citation>
    <scope>NUCLEOTIDE SEQUENCE [LARGE SCALE GENOMIC DNA]</scope>
    <source>
        <strain evidence="4 5">DSM 6059</strain>
    </source>
</reference>
<keyword evidence="5" id="KW-1185">Reference proteome</keyword>
<dbReference type="Gene3D" id="2.40.30.170">
    <property type="match status" value="1"/>
</dbReference>
<dbReference type="Proteomes" id="UP000198862">
    <property type="component" value="Unassembled WGS sequence"/>
</dbReference>
<keyword evidence="2" id="KW-0175">Coiled coil</keyword>
<feature type="transmembrane region" description="Helical" evidence="3">
    <location>
        <begin position="17"/>
        <end position="37"/>
    </location>
</feature>
<keyword evidence="3" id="KW-0472">Membrane</keyword>
<dbReference type="STRING" id="1123010.SAMN02745724_04873"/>
<evidence type="ECO:0000256" key="1">
    <source>
        <dbReference type="ARBA" id="ARBA00004196"/>
    </source>
</evidence>
<evidence type="ECO:0000256" key="2">
    <source>
        <dbReference type="ARBA" id="ARBA00023054"/>
    </source>
</evidence>
<gene>
    <name evidence="4" type="ORF">SAMN02745724_04873</name>
</gene>
<dbReference type="PANTHER" id="PTHR32347:SF14">
    <property type="entry name" value="EFFLUX SYSTEM COMPONENT YKNX-RELATED"/>
    <property type="match status" value="1"/>
</dbReference>
<sequence length="419" mass="46634">MQTIIDSQNDKKKPLKLYAAVFASLLITLPLLASALFSSEKSDDAQIYLDEITIKKVKTGNLIRDVRAPGNLIAKHRQWLSARVNAKVIKRMLEPGAVVNPDTVILKLSSPELIQAYKKVKIEHKVVQAQLDALKEVHITQMYQKQADVKLLTVEKQQAIEDAAAKKQLIDDKIIPQYQYSEAVLREKQLTLQLEIAQFELKQLPRLQASLLKVEQAKVAQQALQVSLLQEQVALLNVTAQIHGILQSIAVEEGQEVSLGTELARVADQTNLKAELRVQESQAKDVQLGQIVEIDTRRSKITGTVTRIDPAVINGTVTVDIALPNKLPSEARPDLRVNGIIEIKRLDNVLLLDKPAHWQTSDTAYFFKLLDNSTAIKTQVSIGANSARSIQVLTGLKQGEQVIMSNTAHLEQYKTLQIN</sequence>